<evidence type="ECO:0000256" key="5">
    <source>
        <dbReference type="ARBA" id="ARBA00023136"/>
    </source>
</evidence>
<evidence type="ECO:0000256" key="2">
    <source>
        <dbReference type="ARBA" id="ARBA00010535"/>
    </source>
</evidence>
<evidence type="ECO:0000256" key="6">
    <source>
        <dbReference type="HAMAP-Rule" id="MF_01350"/>
    </source>
</evidence>
<feature type="transmembrane region" description="Helical" evidence="6">
    <location>
        <begin position="121"/>
        <end position="147"/>
    </location>
</feature>
<dbReference type="GO" id="GO:0016655">
    <property type="term" value="F:oxidoreductase activity, acting on NAD(P)H, quinone or similar compound as acceptor"/>
    <property type="evidence" value="ECO:0007669"/>
    <property type="project" value="UniProtKB-UniRule"/>
</dbReference>
<dbReference type="NCBIfam" id="NF004741">
    <property type="entry name" value="PRK06076.1-2"/>
    <property type="match status" value="1"/>
</dbReference>
<dbReference type="GeneID" id="25017616"/>
<evidence type="ECO:0000256" key="3">
    <source>
        <dbReference type="ARBA" id="ARBA00022692"/>
    </source>
</evidence>
<dbReference type="HAMAP" id="MF_01350">
    <property type="entry name" value="NDH1_NuoH"/>
    <property type="match status" value="1"/>
</dbReference>
<keyword evidence="6" id="KW-0830">Ubiquinone</keyword>
<dbReference type="EMBL" id="KM974740">
    <property type="protein sequence ID" value="AJV89754.1"/>
    <property type="molecule type" value="Genomic_DNA"/>
</dbReference>
<protein>
    <recommendedName>
        <fullName evidence="6">NADH-quinone oxidoreductase subunit H</fullName>
        <ecNumber evidence="6">7.1.1.-</ecNumber>
    </recommendedName>
    <alternativeName>
        <fullName evidence="6">NADH dehydrogenase I subunit H</fullName>
    </alternativeName>
    <alternativeName>
        <fullName evidence="6">NDH-1 subunit H</fullName>
    </alternativeName>
</protein>
<dbReference type="AlphaFoldDB" id="A0A3G1AVX2"/>
<comment type="similarity">
    <text evidence="2 6 7">Belongs to the complex I subunit 1 family.</text>
</comment>
<evidence type="ECO:0000256" key="4">
    <source>
        <dbReference type="ARBA" id="ARBA00022989"/>
    </source>
</evidence>
<dbReference type="EC" id="7.1.1.-" evidence="6"/>
<comment type="subcellular location">
    <subcellularLocation>
        <location evidence="6 7">Cell membrane</location>
        <topology evidence="6 7">Multi-pass membrane protein</topology>
    </subcellularLocation>
    <subcellularLocation>
        <location evidence="1">Membrane</location>
        <topology evidence="1">Multi-pass membrane protein</topology>
    </subcellularLocation>
</comment>
<feature type="transmembrane region" description="Helical" evidence="6">
    <location>
        <begin position="254"/>
        <end position="276"/>
    </location>
</feature>
<organism evidence="8">
    <name type="scientific">Anthoxanthum nitens</name>
    <dbReference type="NCBI Taxonomy" id="286619"/>
    <lineage>
        <taxon>Eukaryota</taxon>
        <taxon>Viridiplantae</taxon>
        <taxon>Streptophyta</taxon>
        <taxon>Embryophyta</taxon>
        <taxon>Tracheophyta</taxon>
        <taxon>Spermatophyta</taxon>
        <taxon>Magnoliopsida</taxon>
        <taxon>Liliopsida</taxon>
        <taxon>Poales</taxon>
        <taxon>Poaceae</taxon>
        <taxon>BOP clade</taxon>
        <taxon>Pooideae</taxon>
        <taxon>Poodae</taxon>
        <taxon>Poeae</taxon>
        <taxon>Poeae Chloroplast Group 1 (Aveneae type)</taxon>
        <taxon>Anthoxanthinae</taxon>
        <taxon>Anthoxanthum</taxon>
    </lineage>
</organism>
<geneLocation type="plastid" evidence="8"/>
<evidence type="ECO:0000313" key="8">
    <source>
        <dbReference type="EMBL" id="AJV89754.1"/>
    </source>
</evidence>
<dbReference type="InterPro" id="IPR001694">
    <property type="entry name" value="NADH_UbQ_OxRdtase_su1/FPO"/>
</dbReference>
<name>A0A3G1AVX2_9POAL</name>
<gene>
    <name evidence="8" type="primary">ndhA</name>
    <name evidence="6" type="synonym">nuoH</name>
    <name evidence="8" type="ORF">HiodCp111</name>
</gene>
<keyword evidence="6" id="KW-1278">Translocase</keyword>
<feature type="transmembrane region" description="Helical" evidence="6">
    <location>
        <begin position="94"/>
        <end position="115"/>
    </location>
</feature>
<dbReference type="GO" id="GO:0003954">
    <property type="term" value="F:NADH dehydrogenase activity"/>
    <property type="evidence" value="ECO:0007669"/>
    <property type="project" value="TreeGrafter"/>
</dbReference>
<dbReference type="RefSeq" id="YP_009156847.1">
    <property type="nucleotide sequence ID" value="NC_027475.1"/>
</dbReference>
<feature type="transmembrane region" description="Helical" evidence="6">
    <location>
        <begin position="335"/>
        <end position="353"/>
    </location>
</feature>
<dbReference type="GO" id="GO:0009060">
    <property type="term" value="P:aerobic respiration"/>
    <property type="evidence" value="ECO:0007669"/>
    <property type="project" value="TreeGrafter"/>
</dbReference>
<keyword evidence="8" id="KW-0934">Plastid</keyword>
<dbReference type="PANTHER" id="PTHR11432">
    <property type="entry name" value="NADH DEHYDROGENASE SUBUNIT 1"/>
    <property type="match status" value="1"/>
</dbReference>
<evidence type="ECO:0000256" key="7">
    <source>
        <dbReference type="RuleBase" id="RU000471"/>
    </source>
</evidence>
<dbReference type="Pfam" id="PF00146">
    <property type="entry name" value="NADHdh"/>
    <property type="match status" value="1"/>
</dbReference>
<feature type="transmembrane region" description="Helical" evidence="6">
    <location>
        <begin position="296"/>
        <end position="323"/>
    </location>
</feature>
<comment type="caution">
    <text evidence="6">Lacks conserved residue(s) required for the propagation of feature annotation.</text>
</comment>
<evidence type="ECO:0000256" key="1">
    <source>
        <dbReference type="ARBA" id="ARBA00004141"/>
    </source>
</evidence>
<keyword evidence="6" id="KW-0874">Quinone</keyword>
<reference evidence="8" key="2">
    <citation type="journal article" date="2015" name="AoB Plants">
        <title>Plastid phylogenomics of the cool-season grass subfamily: clarification of relationships among early-diverging tribes.</title>
        <authorList>
            <person name="Saarela J.M."/>
            <person name="Wysocki W.P."/>
            <person name="Barrett C.F."/>
            <person name="Soreng R.J."/>
            <person name="Davis J.I."/>
            <person name="Clark L.G."/>
            <person name="Kelchner S.A."/>
            <person name="Pires J.C."/>
            <person name="Edger P.P."/>
            <person name="Mayfield D.R."/>
            <person name="Duvall M.R."/>
        </authorList>
    </citation>
    <scope>NUCLEOTIDE SEQUENCE</scope>
</reference>
<comment type="function">
    <text evidence="6">NDH-1 shuttles electrons from NADH, via FMN and iron-sulfur (Fe-S) centers, to quinones in the respiratory chain. The immediate electron acceptor for the enzyme in this species is believed to be ubiquinone. Couples the redox reaction to proton translocation (for every two electrons transferred, four hydrogen ions are translocated across the cytoplasmic membrane), and thus conserves the redox energy in a proton gradient. This subunit may bind ubiquinone.</text>
</comment>
<dbReference type="InterPro" id="IPR018086">
    <property type="entry name" value="NADH_UbQ_OxRdtase_su1_CS"/>
</dbReference>
<dbReference type="PROSITE" id="PS00667">
    <property type="entry name" value="COMPLEX1_ND1_1"/>
    <property type="match status" value="1"/>
</dbReference>
<keyword evidence="4 6" id="KW-1133">Transmembrane helix</keyword>
<dbReference type="GO" id="GO:0005886">
    <property type="term" value="C:plasma membrane"/>
    <property type="evidence" value="ECO:0007669"/>
    <property type="project" value="UniProtKB-SubCell"/>
</dbReference>
<keyword evidence="6" id="KW-1003">Cell membrane</keyword>
<sequence length="362" mass="40116">MIIDRVEVETINSFSKSELLKEVYGLISILPILTLLLGITIEVLVIVWLEREISASIQQRIGPEYAGPLGLLQAIADGTKLLLKEDILPSRGDIPLFSIGPSIAVISILLSFLVIPLGYHFVLADLSIGVFLWIAISSIAPIGLLMAGYSSNNKYSFSGGLRAAAQSISYEIPLTFCVLAISLLSNSSSTVDIVEAQSKYGFFGWNIWRQPIGFLVFLISSLAECERLPFDLPEAEEELVAGYQTEYSGIKYGLFYLVSYLNLLVSSLFVTVLYLGGWNLSIPYISSFDFFQMNNAVGILEMTMGIFITLTKAYLFLFISITIRWTLPRMRMDQLLNLGWKFLLPISLGNLLLTTSSQLVSL</sequence>
<keyword evidence="3 6" id="KW-0812">Transmembrane</keyword>
<dbReference type="PANTHER" id="PTHR11432:SF3">
    <property type="entry name" value="NADH-UBIQUINONE OXIDOREDUCTASE CHAIN 1"/>
    <property type="match status" value="1"/>
</dbReference>
<keyword evidence="5 6" id="KW-0472">Membrane</keyword>
<proteinExistence type="inferred from homology"/>
<feature type="transmembrane region" description="Helical" evidence="6">
    <location>
        <begin position="23"/>
        <end position="49"/>
    </location>
</feature>
<dbReference type="PROSITE" id="PS00668">
    <property type="entry name" value="COMPLEX1_ND1_2"/>
    <property type="match status" value="1"/>
</dbReference>
<keyword evidence="6 7" id="KW-0520">NAD</keyword>
<dbReference type="GO" id="GO:0048038">
    <property type="term" value="F:quinone binding"/>
    <property type="evidence" value="ECO:0007669"/>
    <property type="project" value="UniProtKB-KW"/>
</dbReference>
<reference evidence="8" key="1">
    <citation type="submission" date="2014-10" db="EMBL/GenBank/DDBJ databases">
        <authorList>
            <person name="Murrell K.A."/>
            <person name="Wysocki W.P."/>
            <person name="Duvall M.R."/>
        </authorList>
    </citation>
    <scope>NUCLEOTIDE SEQUENCE</scope>
</reference>
<accession>A0A3G1AVX2</accession>
<comment type="subunit">
    <text evidence="6">NDH-1 is composed of 14 different subunits. Subunits NuoA, H, J, K, L, M, N constitute the membrane sector of the complex.</text>
</comment>